<dbReference type="Proteomes" id="UP001153269">
    <property type="component" value="Unassembled WGS sequence"/>
</dbReference>
<proteinExistence type="predicted"/>
<gene>
    <name evidence="1" type="ORF">PLEPLA_LOCUS25083</name>
</gene>
<protein>
    <submittedName>
        <fullName evidence="1">Uncharacterized protein</fullName>
    </submittedName>
</protein>
<keyword evidence="2" id="KW-1185">Reference proteome</keyword>
<accession>A0A9N7UU09</accession>
<reference evidence="1" key="1">
    <citation type="submission" date="2020-03" db="EMBL/GenBank/DDBJ databases">
        <authorList>
            <person name="Weist P."/>
        </authorList>
    </citation>
    <scope>NUCLEOTIDE SEQUENCE</scope>
</reference>
<name>A0A9N7UU09_PLEPL</name>
<comment type="caution">
    <text evidence="1">The sequence shown here is derived from an EMBL/GenBank/DDBJ whole genome shotgun (WGS) entry which is preliminary data.</text>
</comment>
<dbReference type="AlphaFoldDB" id="A0A9N7UU09"/>
<evidence type="ECO:0000313" key="1">
    <source>
        <dbReference type="EMBL" id="CAB1437050.1"/>
    </source>
</evidence>
<evidence type="ECO:0000313" key="2">
    <source>
        <dbReference type="Proteomes" id="UP001153269"/>
    </source>
</evidence>
<organism evidence="1 2">
    <name type="scientific">Pleuronectes platessa</name>
    <name type="common">European plaice</name>
    <dbReference type="NCBI Taxonomy" id="8262"/>
    <lineage>
        <taxon>Eukaryota</taxon>
        <taxon>Metazoa</taxon>
        <taxon>Chordata</taxon>
        <taxon>Craniata</taxon>
        <taxon>Vertebrata</taxon>
        <taxon>Euteleostomi</taxon>
        <taxon>Actinopterygii</taxon>
        <taxon>Neopterygii</taxon>
        <taxon>Teleostei</taxon>
        <taxon>Neoteleostei</taxon>
        <taxon>Acanthomorphata</taxon>
        <taxon>Carangaria</taxon>
        <taxon>Pleuronectiformes</taxon>
        <taxon>Pleuronectoidei</taxon>
        <taxon>Pleuronectidae</taxon>
        <taxon>Pleuronectes</taxon>
    </lineage>
</organism>
<sequence length="248" mass="27215">MTCVNSKHSTKQRVSTAQCSQCEGRLMEEKRSRTNVNHTTLRRLSGANMAAGGGGHHQDGGCRCEAALTLSDVVLNPSLTDRKDSSAEDRACWDTSRYLLSPLNPRPNPTDQQPSTYCLLKKGKFDNQQLAILMSECNSLAFHTVIAYRLDTGGTGGRVQALSNPWRESALADYKRPDWRCAELVILVKSRDWWTRVAVACVSMTVLREVSSPGRESDGLVLTLFTVDLAQDGGQLQVKAGGVEEEAK</sequence>
<dbReference type="EMBL" id="CADEAL010001979">
    <property type="protein sequence ID" value="CAB1437050.1"/>
    <property type="molecule type" value="Genomic_DNA"/>
</dbReference>